<name>A0A5J4SCX7_9ZZZZ</name>
<feature type="region of interest" description="Disordered" evidence="1">
    <location>
        <begin position="169"/>
        <end position="189"/>
    </location>
</feature>
<evidence type="ECO:0000256" key="1">
    <source>
        <dbReference type="SAM" id="MobiDB-lite"/>
    </source>
</evidence>
<accession>A0A5J4SCX7</accession>
<sequence length="365" mass="42482">MTQIEENLFNEFWDKLNKATGKGFGEPVNTDVEFYRELQYNNGVFAAFKVHRMQNDMAAKLLDENGELKPFKQWLNDVQTIADHQVEQWFQTEYDIAVKRAHLAADWRQFEQEADVLPNLEWIKSTSITPGKDHKMFWGTVRPIHDAFWESHKPGDRWGCKCGLRSTDKKPTPIPMDNLPAGETDEPAAGLDNNPATDAKLFSDSHPYFTEHYGSKKNIVLESDKLMTKYSREEVRKHFQKELKGKSLMLQASKGPAKTISVSHQDIKTVTGKPHKYNYMKNTCCYWLPQILKKAEYLGWSPDMKGAAVPGHGDVKNWHYYRFRLNNEDSFLVVKERMNGEFHIHAIQDKDHFKENKLKNPFEKR</sequence>
<protein>
    <recommendedName>
        <fullName evidence="2">Large polyvalent protein-associated domain-containing protein</fullName>
    </recommendedName>
</protein>
<evidence type="ECO:0000313" key="3">
    <source>
        <dbReference type="EMBL" id="KAA6343101.1"/>
    </source>
</evidence>
<evidence type="ECO:0000259" key="2">
    <source>
        <dbReference type="Pfam" id="PF18798"/>
    </source>
</evidence>
<gene>
    <name evidence="3" type="ORF">EZS27_009167</name>
</gene>
<dbReference type="EMBL" id="SNRY01000287">
    <property type="protein sequence ID" value="KAA6343101.1"/>
    <property type="molecule type" value="Genomic_DNA"/>
</dbReference>
<proteinExistence type="predicted"/>
<dbReference type="InterPro" id="IPR040824">
    <property type="entry name" value="LPD3"/>
</dbReference>
<organism evidence="3">
    <name type="scientific">termite gut metagenome</name>
    <dbReference type="NCBI Taxonomy" id="433724"/>
    <lineage>
        <taxon>unclassified sequences</taxon>
        <taxon>metagenomes</taxon>
        <taxon>organismal metagenomes</taxon>
    </lineage>
</organism>
<dbReference type="Pfam" id="PF18798">
    <property type="entry name" value="LPD3"/>
    <property type="match status" value="1"/>
</dbReference>
<dbReference type="AlphaFoldDB" id="A0A5J4SCX7"/>
<feature type="domain" description="Large polyvalent protein-associated" evidence="2">
    <location>
        <begin position="231"/>
        <end position="343"/>
    </location>
</feature>
<reference evidence="3" key="1">
    <citation type="submission" date="2019-03" db="EMBL/GenBank/DDBJ databases">
        <title>Single cell metagenomics reveals metabolic interactions within the superorganism composed of flagellate Streblomastix strix and complex community of Bacteroidetes bacteria on its surface.</title>
        <authorList>
            <person name="Treitli S.C."/>
            <person name="Kolisko M."/>
            <person name="Husnik F."/>
            <person name="Keeling P."/>
            <person name="Hampl V."/>
        </authorList>
    </citation>
    <scope>NUCLEOTIDE SEQUENCE</scope>
    <source>
        <strain evidence="3">STM</strain>
    </source>
</reference>
<comment type="caution">
    <text evidence="3">The sequence shown here is derived from an EMBL/GenBank/DDBJ whole genome shotgun (WGS) entry which is preliminary data.</text>
</comment>